<evidence type="ECO:0000313" key="10">
    <source>
        <dbReference type="Proteomes" id="UP000009131"/>
    </source>
</evidence>
<evidence type="ECO:0000256" key="8">
    <source>
        <dbReference type="SAM" id="Phobius"/>
    </source>
</evidence>
<feature type="transmembrane region" description="Helical" evidence="8">
    <location>
        <begin position="667"/>
        <end position="689"/>
    </location>
</feature>
<keyword evidence="5 8" id="KW-1133">Transmembrane helix</keyword>
<name>G7E5J0_MIXOS</name>
<evidence type="ECO:0000256" key="7">
    <source>
        <dbReference type="RuleBase" id="RU003755"/>
    </source>
</evidence>
<organism evidence="9 10">
    <name type="scientific">Mixia osmundae (strain CBS 9802 / IAM 14324 / JCM 22182 / KY 12970)</name>
    <dbReference type="NCBI Taxonomy" id="764103"/>
    <lineage>
        <taxon>Eukaryota</taxon>
        <taxon>Fungi</taxon>
        <taxon>Dikarya</taxon>
        <taxon>Basidiomycota</taxon>
        <taxon>Pucciniomycotina</taxon>
        <taxon>Mixiomycetes</taxon>
        <taxon>Mixiales</taxon>
        <taxon>Mixiaceae</taxon>
        <taxon>Mixia</taxon>
    </lineage>
</organism>
<comment type="subcellular location">
    <subcellularLocation>
        <location evidence="1 7">Membrane</location>
        <topology evidence="1 7">Multi-pass membrane protein</topology>
    </subcellularLocation>
</comment>
<dbReference type="OrthoDB" id="8904098at2759"/>
<sequence length="737" mass="80548">MLIRLRTSLSSCFSQASHELQHGSDLTLIPQLYAYECQTINSSTPRFSGELSGCTHDARADASTARCDYILHMSSIALSLSPRLCSAVPLRGVSSTSERVFARQSRASLAWRSVPRISVILTISQQLSWLKREHNLRLVISASLPSLSTEPFISDMSGLLHEHESPVSANEVLTFTDEKKDKHYDIITQSASHDEFGNPLPTLEDMANLRRISDNLPWPAYLIAFRFSWYGCTVVFTNFIQQKLPSPTGAGGFNGQSGALGMGQQASTGITTAFSFYAYLCPLLGGYVADSYFGRYKTIVYSLVIALVGHALLIVSALPGVIGELGKALPVFIVALLFMGLGTGGFKPNISPLVAEQYKPTVPFLRNLPTGETVIIDPALTVSRIYQYFYLAINIGALLGQIGMAWAEKMVGFWLAYALPTLVFCLCPFVLWAANSRYTKKPPAGSVFGSSMRVLGRSLAGKFSWNPVQLIKNWNAPGFWEPAKPSRGAIVQWDDAFVDEVRRGFKACAVFTFYPLYWLSYNQLNNNLTSQAATMTTHHIPNDVLSNLDPFALIVLIPVFDKLIYPGIARLGVDFTPIKKITAGFMTGALAMVWATVLQQYIYNSTSCGNTISTCVDKDQNPIVSPINVWAQSGAYILIAISEIFASIAGLEYAFTKAPKSMRSLVMAIFLFESAVSSAIGEAIVTLSADPYLVINYGSAAGIAAGGGIAFWLCFRHLDAEEHDLNVLPEGKFGDEE</sequence>
<dbReference type="GO" id="GO:0005886">
    <property type="term" value="C:plasma membrane"/>
    <property type="evidence" value="ECO:0007669"/>
    <property type="project" value="UniProtKB-ARBA"/>
</dbReference>
<dbReference type="SUPFAM" id="SSF103473">
    <property type="entry name" value="MFS general substrate transporter"/>
    <property type="match status" value="1"/>
</dbReference>
<evidence type="ECO:0008006" key="11">
    <source>
        <dbReference type="Google" id="ProtNLM"/>
    </source>
</evidence>
<feature type="transmembrane region" description="Helical" evidence="8">
    <location>
        <begin position="635"/>
        <end position="655"/>
    </location>
</feature>
<reference evidence="9 10" key="1">
    <citation type="journal article" date="2011" name="J. Gen. Appl. Microbiol.">
        <title>Draft genome sequencing of the enigmatic basidiomycete Mixia osmundae.</title>
        <authorList>
            <person name="Nishida H."/>
            <person name="Nagatsuka Y."/>
            <person name="Sugiyama J."/>
        </authorList>
    </citation>
    <scope>NUCLEOTIDE SEQUENCE [LARGE SCALE GENOMIC DNA]</scope>
    <source>
        <strain evidence="10">CBS 9802 / IAM 14324 / JCM 22182 / KY 12970</strain>
    </source>
</reference>
<dbReference type="AlphaFoldDB" id="G7E5J0"/>
<dbReference type="InterPro" id="IPR036259">
    <property type="entry name" value="MFS_trans_sf"/>
</dbReference>
<dbReference type="InterPro" id="IPR018456">
    <property type="entry name" value="PTR2_symporter_CS"/>
</dbReference>
<dbReference type="Gene3D" id="1.20.1250.20">
    <property type="entry name" value="MFS general substrate transporter like domains"/>
    <property type="match status" value="1"/>
</dbReference>
<evidence type="ECO:0000256" key="4">
    <source>
        <dbReference type="ARBA" id="ARBA00022692"/>
    </source>
</evidence>
<evidence type="ECO:0000313" key="9">
    <source>
        <dbReference type="EMBL" id="GAA98100.1"/>
    </source>
</evidence>
<feature type="transmembrane region" description="Helical" evidence="8">
    <location>
        <begin position="270"/>
        <end position="288"/>
    </location>
</feature>
<keyword evidence="3 7" id="KW-0813">Transport</keyword>
<dbReference type="PANTHER" id="PTHR11654">
    <property type="entry name" value="OLIGOPEPTIDE TRANSPORTER-RELATED"/>
    <property type="match status" value="1"/>
</dbReference>
<keyword evidence="4 7" id="KW-0812">Transmembrane</keyword>
<dbReference type="GO" id="GO:0071916">
    <property type="term" value="F:dipeptide transmembrane transporter activity"/>
    <property type="evidence" value="ECO:0007669"/>
    <property type="project" value="UniProtKB-ARBA"/>
</dbReference>
<evidence type="ECO:0000256" key="5">
    <source>
        <dbReference type="ARBA" id="ARBA00022989"/>
    </source>
</evidence>
<dbReference type="FunFam" id="1.20.1250.20:FF:000085">
    <property type="entry name" value="MFS peptide transporter Ptr2"/>
    <property type="match status" value="1"/>
</dbReference>
<dbReference type="InParanoid" id="G7E5J0"/>
<evidence type="ECO:0000256" key="1">
    <source>
        <dbReference type="ARBA" id="ARBA00004141"/>
    </source>
</evidence>
<feature type="transmembrane region" description="Helical" evidence="8">
    <location>
        <begin position="388"/>
        <end position="407"/>
    </location>
</feature>
<reference evidence="9 10" key="2">
    <citation type="journal article" date="2012" name="Open Biol.">
        <title>Characteristics of nucleosomes and linker DNA regions on the genome of the basidiomycete Mixia osmundae revealed by mono- and dinucleosome mapping.</title>
        <authorList>
            <person name="Nishida H."/>
            <person name="Kondo S."/>
            <person name="Matsumoto T."/>
            <person name="Suzuki Y."/>
            <person name="Yoshikawa H."/>
            <person name="Taylor T.D."/>
            <person name="Sugiyama J."/>
        </authorList>
    </citation>
    <scope>NUCLEOTIDE SEQUENCE [LARGE SCALE GENOMIC DNA]</scope>
    <source>
        <strain evidence="10">CBS 9802 / IAM 14324 / JCM 22182 / KY 12970</strain>
    </source>
</reference>
<feature type="transmembrane region" description="Helical" evidence="8">
    <location>
        <begin position="328"/>
        <end position="346"/>
    </location>
</feature>
<gene>
    <name evidence="9" type="primary">Mo04783</name>
    <name evidence="9" type="ORF">E5Q_04783</name>
</gene>
<dbReference type="HOGENOM" id="CLU_004790_4_1_1"/>
<proteinExistence type="inferred from homology"/>
<keyword evidence="6 8" id="KW-0472">Membrane</keyword>
<feature type="transmembrane region" description="Helical" evidence="8">
    <location>
        <begin position="413"/>
        <end position="434"/>
    </location>
</feature>
<evidence type="ECO:0000256" key="2">
    <source>
        <dbReference type="ARBA" id="ARBA00005982"/>
    </source>
</evidence>
<feature type="transmembrane region" description="Helical" evidence="8">
    <location>
        <begin position="300"/>
        <end position="322"/>
    </location>
</feature>
<dbReference type="PROSITE" id="PS01023">
    <property type="entry name" value="PTR2_2"/>
    <property type="match status" value="1"/>
</dbReference>
<comment type="caution">
    <text evidence="9">The sequence shown here is derived from an EMBL/GenBank/DDBJ whole genome shotgun (WGS) entry which is preliminary data.</text>
</comment>
<dbReference type="Pfam" id="PF00854">
    <property type="entry name" value="PTR2"/>
    <property type="match status" value="1"/>
</dbReference>
<protein>
    <recommendedName>
        <fullName evidence="11">Major facilitator superfamily (MFS) profile domain-containing protein</fullName>
    </recommendedName>
</protein>
<accession>G7E5J0</accession>
<evidence type="ECO:0000256" key="3">
    <source>
        <dbReference type="ARBA" id="ARBA00022448"/>
    </source>
</evidence>
<dbReference type="Proteomes" id="UP000009131">
    <property type="component" value="Unassembled WGS sequence"/>
</dbReference>
<dbReference type="InterPro" id="IPR000109">
    <property type="entry name" value="POT_fam"/>
</dbReference>
<dbReference type="EMBL" id="BABT02000150">
    <property type="protein sequence ID" value="GAA98100.1"/>
    <property type="molecule type" value="Genomic_DNA"/>
</dbReference>
<feature type="transmembrane region" description="Helical" evidence="8">
    <location>
        <begin position="695"/>
        <end position="715"/>
    </location>
</feature>
<comment type="similarity">
    <text evidence="2 7">Belongs to the major facilitator superfamily. Proton-dependent oligopeptide transporter (POT/PTR) (TC 2.A.17) family.</text>
</comment>
<evidence type="ECO:0000256" key="6">
    <source>
        <dbReference type="ARBA" id="ARBA00023136"/>
    </source>
</evidence>
<feature type="transmembrane region" description="Helical" evidence="8">
    <location>
        <begin position="581"/>
        <end position="603"/>
    </location>
</feature>
<keyword evidence="10" id="KW-1185">Reference proteome</keyword>
<dbReference type="eggNOG" id="KOG1237">
    <property type="taxonomic scope" value="Eukaryota"/>
</dbReference>